<gene>
    <name evidence="1" type="ORF">E5222_13780</name>
</gene>
<reference evidence="1 2" key="1">
    <citation type="submission" date="2019-04" db="EMBL/GenBank/DDBJ databases">
        <title>Altererythrobacter aquimixticola sp. nov., isolated from sediment of junction between the ocean and a freshwater spring.</title>
        <authorList>
            <person name="Yoon J.-H."/>
        </authorList>
    </citation>
    <scope>NUCLEOTIDE SEQUENCE [LARGE SCALE GENOMIC DNA]</scope>
    <source>
        <strain evidence="1 2">SSKS-13</strain>
    </source>
</reference>
<organism evidence="1 2">
    <name type="scientific">Alteraurantiacibacter aquimixticola</name>
    <dbReference type="NCBI Taxonomy" id="2489173"/>
    <lineage>
        <taxon>Bacteria</taxon>
        <taxon>Pseudomonadati</taxon>
        <taxon>Pseudomonadota</taxon>
        <taxon>Alphaproteobacteria</taxon>
        <taxon>Sphingomonadales</taxon>
        <taxon>Erythrobacteraceae</taxon>
        <taxon>Alteraurantiacibacter</taxon>
    </lineage>
</organism>
<dbReference type="RefSeq" id="WP_136694386.1">
    <property type="nucleotide sequence ID" value="NZ_SSHH01000004.1"/>
</dbReference>
<name>A0A4T3EWH1_9SPHN</name>
<evidence type="ECO:0000313" key="1">
    <source>
        <dbReference type="EMBL" id="TIX48813.1"/>
    </source>
</evidence>
<evidence type="ECO:0000313" key="2">
    <source>
        <dbReference type="Proteomes" id="UP000309389"/>
    </source>
</evidence>
<dbReference type="EMBL" id="SSHH01000004">
    <property type="protein sequence ID" value="TIX48813.1"/>
    <property type="molecule type" value="Genomic_DNA"/>
</dbReference>
<comment type="caution">
    <text evidence="1">The sequence shown here is derived from an EMBL/GenBank/DDBJ whole genome shotgun (WGS) entry which is preliminary data.</text>
</comment>
<sequence>MARGKMEKTTPPIGGMCEMEGRRVPVALRDLTAEGCSAEADCDWECDADFLQLKIADSIEINGRVLQHKGRRAAIRFFGQLHPAAIERLAAQAA</sequence>
<dbReference type="AlphaFoldDB" id="A0A4T3EWH1"/>
<dbReference type="Proteomes" id="UP000309389">
    <property type="component" value="Unassembled WGS sequence"/>
</dbReference>
<evidence type="ECO:0008006" key="3">
    <source>
        <dbReference type="Google" id="ProtNLM"/>
    </source>
</evidence>
<dbReference type="OrthoDB" id="7508603at2"/>
<protein>
    <recommendedName>
        <fullName evidence="3">PilZ domain-containing protein</fullName>
    </recommendedName>
</protein>
<keyword evidence="2" id="KW-1185">Reference proteome</keyword>
<proteinExistence type="predicted"/>
<accession>A0A4T3EWH1</accession>